<gene>
    <name evidence="1" type="ORF">AN396_01560</name>
</gene>
<proteinExistence type="predicted"/>
<name>A0ACC8X8S2_9FIRM</name>
<comment type="caution">
    <text evidence="1">The sequence shown here is derived from an EMBL/GenBank/DDBJ whole genome shotgun (WGS) entry which is preliminary data.</text>
</comment>
<protein>
    <submittedName>
        <fullName evidence="1">2-hydroxyglutaryl-CoA dehydratase</fullName>
    </submittedName>
</protein>
<dbReference type="Proteomes" id="UP000188605">
    <property type="component" value="Unassembled WGS sequence"/>
</dbReference>
<evidence type="ECO:0000313" key="2">
    <source>
        <dbReference type="Proteomes" id="UP000188605"/>
    </source>
</evidence>
<sequence length="979" mass="108803">MKLGIDIGSTTIKLALISEANELLYNSYQRHNSKINEHLLSCLNDIKEKFPAMPELAVAITGSAGMGLAEGLDIGFVQEVFATKIATNILRPNTDVVIELGGEDAKILFLANGLEVRMNGTCAGGTGAFIDQIATLLAITPEDMNELAKSAKKSYSIASRCGVFAKSDVQPLLNQGATKEDLSASIFQSVVNQTITGLAQGRDIKGKILYLGGPLTFISELRKSFDNTLKLKGICPPNSLYYVAIGCAICADTFTIVDNLIYKVASHKFKQTFEKIEPLFQTEKEYRLFLKRHNKTNVTINQSDNYQGNAHIGIDAGSTTIKVVAINENEEIIFSKYQTNNGNPNTHIKEILEELYSINPKINVCSASVTGYGEEMIKNAFNLDFGLVETVAHYTAAKKFNSNVDFIIDIGGQDMKCFKVVDGVIDDIFLNEACSSGCGSFLQTFANILGYSSDEYGKIGLFAKSPVDLGSRCTVFMNSSVKQAQKDGASVEDISAGLSSSVVKNVIYKLIRTNSASELGKNIVVQGGTFLNDAILRSFEKEIGGKVIRPNIAGIMGAYGAALYGKHKITQKSTMLDLKSLTNFTHKINYTNCKLCTNQCALTINTFNGGRKFIAGNRCDKPTISNKKHKDKLNLYEYKRNLLEKYMNIKLPEPRGKIGIPLVLNMYELLPFWVKFFNELGFEVVTSGFSDSTTYSKGQNTIPSDTVCFPAKLVHGHIEELLTKDIDAIFYPCMTYNINENRGDNNYNCPVVAYYPETVVNNIGNIKNVRYIYDYIGIHLPKYFVGKIKNILGRHFDKLSKKDIQHATNCAFRERDIFLAKVRKRGEKIILKARENNQKIIVLAGRPYHLDPKVNHSIDKLISSYNVPIITEDSICHLVEEKSKVNVLNQWTYHARLYDAAKYISTQHDMHLVQLVSFGCGVDAITTDEVKSILQDGDKIYTQLKIDEITNLGATKIRIRSLLAVIEQKEVYYGPDRVH</sequence>
<keyword evidence="2" id="KW-1185">Reference proteome</keyword>
<reference evidence="1" key="1">
    <citation type="submission" date="2016-08" db="EMBL/GenBank/DDBJ databases">
        <authorList>
            <person name="Ngugi D.K."/>
            <person name="Miyake S."/>
            <person name="Stingl U."/>
        </authorList>
    </citation>
    <scope>NUCLEOTIDE SEQUENCE</scope>
    <source>
        <strain evidence="1">SCG-B11WGA-EpuloA1</strain>
    </source>
</reference>
<accession>A0ACC8X8S2</accession>
<evidence type="ECO:0000313" key="1">
    <source>
        <dbReference type="EMBL" id="ONI38427.1"/>
    </source>
</evidence>
<dbReference type="EMBL" id="LJDB01000088">
    <property type="protein sequence ID" value="ONI38427.1"/>
    <property type="molecule type" value="Genomic_DNA"/>
</dbReference>
<organism evidence="1 2">
    <name type="scientific">Candidatus Epulonipiscium fishelsonii</name>
    <dbReference type="NCBI Taxonomy" id="77094"/>
    <lineage>
        <taxon>Bacteria</taxon>
        <taxon>Bacillati</taxon>
        <taxon>Bacillota</taxon>
        <taxon>Clostridia</taxon>
        <taxon>Lachnospirales</taxon>
        <taxon>Lachnospiraceae</taxon>
        <taxon>Candidatus Epulonipiscium</taxon>
    </lineage>
</organism>